<dbReference type="EC" id="3.1.3.48" evidence="3"/>
<comment type="subcellular location">
    <subcellularLocation>
        <location evidence="1">Membrane</location>
        <topology evidence="1">Single-pass membrane protein</topology>
    </subcellularLocation>
</comment>
<dbReference type="GO" id="GO:0004725">
    <property type="term" value="F:protein tyrosine phosphatase activity"/>
    <property type="evidence" value="ECO:0007669"/>
    <property type="project" value="UniProtKB-EC"/>
</dbReference>
<dbReference type="InterPro" id="IPR000387">
    <property type="entry name" value="Tyr_Pase_dom"/>
</dbReference>
<feature type="domain" description="Tyrosine specific protein phosphatases" evidence="11">
    <location>
        <begin position="1437"/>
        <end position="1507"/>
    </location>
</feature>
<dbReference type="EMBL" id="JALNTZ010000006">
    <property type="protein sequence ID" value="KAJ3647523.1"/>
    <property type="molecule type" value="Genomic_DNA"/>
</dbReference>
<feature type="domain" description="Tyrosine-protein phosphatase" evidence="10">
    <location>
        <begin position="1262"/>
        <end position="1516"/>
    </location>
</feature>
<dbReference type="SMART" id="SM00060">
    <property type="entry name" value="FN3"/>
    <property type="match status" value="3"/>
</dbReference>
<dbReference type="FunFam" id="3.90.190.10:FF:000102">
    <property type="entry name" value="Receptor-type tyrosine-protein phosphatase"/>
    <property type="match status" value="2"/>
</dbReference>
<reference evidence="13" key="1">
    <citation type="journal article" date="2023" name="G3 (Bethesda)">
        <title>Whole genome assemblies of Zophobas morio and Tenebrio molitor.</title>
        <authorList>
            <person name="Kaur S."/>
            <person name="Stinson S.A."/>
            <person name="diCenzo G.C."/>
        </authorList>
    </citation>
    <scope>NUCLEOTIDE SEQUENCE</scope>
    <source>
        <strain evidence="13">QUZm001</strain>
    </source>
</reference>
<keyword evidence="14" id="KW-1185">Reference proteome</keyword>
<dbReference type="InterPro" id="IPR036116">
    <property type="entry name" value="FN3_sf"/>
</dbReference>
<feature type="domain" description="Tyrosine-protein phosphatase" evidence="10">
    <location>
        <begin position="986"/>
        <end position="1235"/>
    </location>
</feature>
<evidence type="ECO:0000256" key="3">
    <source>
        <dbReference type="ARBA" id="ARBA00013064"/>
    </source>
</evidence>
<dbReference type="SMART" id="SM00194">
    <property type="entry name" value="PTPc"/>
    <property type="match status" value="2"/>
</dbReference>
<evidence type="ECO:0000259" key="12">
    <source>
        <dbReference type="PROSITE" id="PS50853"/>
    </source>
</evidence>
<feature type="domain" description="Fibronectin type-III" evidence="12">
    <location>
        <begin position="598"/>
        <end position="699"/>
    </location>
</feature>
<evidence type="ECO:0000259" key="11">
    <source>
        <dbReference type="PROSITE" id="PS50056"/>
    </source>
</evidence>
<dbReference type="Proteomes" id="UP001168821">
    <property type="component" value="Unassembled WGS sequence"/>
</dbReference>
<proteinExistence type="inferred from homology"/>
<dbReference type="SUPFAM" id="SSF52799">
    <property type="entry name" value="(Phosphotyrosine protein) phosphatases II"/>
    <property type="match status" value="2"/>
</dbReference>
<dbReference type="PANTHER" id="PTHR19134">
    <property type="entry name" value="RECEPTOR-TYPE TYROSINE-PROTEIN PHOSPHATASE"/>
    <property type="match status" value="1"/>
</dbReference>
<gene>
    <name evidence="13" type="ORF">Zmor_019395</name>
</gene>
<dbReference type="PANTHER" id="PTHR19134:SF562">
    <property type="entry name" value="PROTEIN-TYROSINE-PHOSPHATASE"/>
    <property type="match status" value="1"/>
</dbReference>
<dbReference type="Gene3D" id="2.170.300.10">
    <property type="entry name" value="Tie2 ligand-binding domain superfamily"/>
    <property type="match status" value="1"/>
</dbReference>
<comment type="catalytic activity">
    <reaction evidence="8">
        <text>O-phospho-L-tyrosyl-[protein] + H2O = L-tyrosyl-[protein] + phosphate</text>
        <dbReference type="Rhea" id="RHEA:10684"/>
        <dbReference type="Rhea" id="RHEA-COMP:10136"/>
        <dbReference type="Rhea" id="RHEA-COMP:20101"/>
        <dbReference type="ChEBI" id="CHEBI:15377"/>
        <dbReference type="ChEBI" id="CHEBI:43474"/>
        <dbReference type="ChEBI" id="CHEBI:46858"/>
        <dbReference type="ChEBI" id="CHEBI:61978"/>
        <dbReference type="EC" id="3.1.3.48"/>
    </reaction>
</comment>
<dbReference type="PROSITE" id="PS50055">
    <property type="entry name" value="TYR_PHOSPHATASE_PTP"/>
    <property type="match status" value="2"/>
</dbReference>
<evidence type="ECO:0000256" key="1">
    <source>
        <dbReference type="ARBA" id="ARBA00004167"/>
    </source>
</evidence>
<evidence type="ECO:0000313" key="13">
    <source>
        <dbReference type="EMBL" id="KAJ3647523.1"/>
    </source>
</evidence>
<dbReference type="GO" id="GO:0008045">
    <property type="term" value="P:motor neuron axon guidance"/>
    <property type="evidence" value="ECO:0007669"/>
    <property type="project" value="TreeGrafter"/>
</dbReference>
<dbReference type="InterPro" id="IPR003595">
    <property type="entry name" value="Tyr_Pase_cat"/>
</dbReference>
<keyword evidence="6" id="KW-0904">Protein phosphatase</keyword>
<evidence type="ECO:0000256" key="4">
    <source>
        <dbReference type="ARBA" id="ARBA00022729"/>
    </source>
</evidence>
<feature type="domain" description="Fibronectin type-III" evidence="12">
    <location>
        <begin position="702"/>
        <end position="795"/>
    </location>
</feature>
<keyword evidence="4" id="KW-0732">Signal</keyword>
<keyword evidence="7 9" id="KW-0472">Membrane</keyword>
<evidence type="ECO:0000256" key="9">
    <source>
        <dbReference type="SAM" id="Phobius"/>
    </source>
</evidence>
<evidence type="ECO:0000256" key="6">
    <source>
        <dbReference type="ARBA" id="ARBA00022912"/>
    </source>
</evidence>
<dbReference type="InterPro" id="IPR029021">
    <property type="entry name" value="Prot-tyrosine_phosphatase-like"/>
</dbReference>
<evidence type="ECO:0000256" key="2">
    <source>
        <dbReference type="ARBA" id="ARBA00009580"/>
    </source>
</evidence>
<dbReference type="InterPro" id="IPR013783">
    <property type="entry name" value="Ig-like_fold"/>
</dbReference>
<dbReference type="Gene3D" id="2.60.40.10">
    <property type="entry name" value="Immunoglobulins"/>
    <property type="match status" value="1"/>
</dbReference>
<organism evidence="13 14">
    <name type="scientific">Zophobas morio</name>
    <dbReference type="NCBI Taxonomy" id="2755281"/>
    <lineage>
        <taxon>Eukaryota</taxon>
        <taxon>Metazoa</taxon>
        <taxon>Ecdysozoa</taxon>
        <taxon>Arthropoda</taxon>
        <taxon>Hexapoda</taxon>
        <taxon>Insecta</taxon>
        <taxon>Pterygota</taxon>
        <taxon>Neoptera</taxon>
        <taxon>Endopterygota</taxon>
        <taxon>Coleoptera</taxon>
        <taxon>Polyphaga</taxon>
        <taxon>Cucujiformia</taxon>
        <taxon>Tenebrionidae</taxon>
        <taxon>Zophobas</taxon>
    </lineage>
</organism>
<dbReference type="InterPro" id="IPR050348">
    <property type="entry name" value="Protein-Tyr_Phosphatase"/>
</dbReference>
<feature type="transmembrane region" description="Helical" evidence="9">
    <location>
        <begin position="903"/>
        <end position="927"/>
    </location>
</feature>
<evidence type="ECO:0000256" key="8">
    <source>
        <dbReference type="ARBA" id="ARBA00051722"/>
    </source>
</evidence>
<keyword evidence="9" id="KW-0812">Transmembrane</keyword>
<dbReference type="Pfam" id="PF00102">
    <property type="entry name" value="Y_phosphatase"/>
    <property type="match status" value="2"/>
</dbReference>
<evidence type="ECO:0000313" key="14">
    <source>
        <dbReference type="Proteomes" id="UP001168821"/>
    </source>
</evidence>
<dbReference type="SMART" id="SM00404">
    <property type="entry name" value="PTPc_motif"/>
    <property type="match status" value="2"/>
</dbReference>
<protein>
    <recommendedName>
        <fullName evidence="3">protein-tyrosine-phosphatase</fullName>
        <ecNumber evidence="3">3.1.3.48</ecNumber>
    </recommendedName>
</protein>
<dbReference type="InterPro" id="IPR000242">
    <property type="entry name" value="PTP_cat"/>
</dbReference>
<accession>A0AA38I1J4</accession>
<name>A0AA38I1J4_9CUCU</name>
<dbReference type="CDD" id="cd00047">
    <property type="entry name" value="PTPc"/>
    <property type="match status" value="2"/>
</dbReference>
<comment type="similarity">
    <text evidence="2">Belongs to the protein-tyrosine phosphatase family.</text>
</comment>
<dbReference type="Gene3D" id="3.90.190.10">
    <property type="entry name" value="Protein tyrosine phosphatase superfamily"/>
    <property type="match status" value="2"/>
</dbReference>
<evidence type="ECO:0000256" key="7">
    <source>
        <dbReference type="ARBA" id="ARBA00023136"/>
    </source>
</evidence>
<sequence length="1527" mass="176118">MIGNGDGRVLTLDQYLTNVGQLHGPYSACQWEHYEIKKNMTHLSLVNTENYNVINVTKLDFEPGWVTFSSANLNSKVQRYQFRYSKTTSTKPSYINITSMSCVSFYVSVDEGCYLNISVQPANSIIKIAALNEKNELKHWKKYEIRTDPKAINQTLSIDRGRDDNGTKGYWAIDDIHSCSSETVIYRTNLSTSWTTQKCAELKQTNSSNKLCTKASLGEKCNIKCDEVLGPKYPNCEEHRICLSENKCHCAWGFKGENCREECGEDSWGLDCLKNCTNCEKCDKKTGCQKCKAQYFGEQCVYKFPVVKKSPILEPSDDESVRILPNIEYGQDEETPEHYYIQWKKLDNGGFKNYTDHQFPIAKNKESFSINILRNDSYQFRIILVSHNSSFQQDTIPKLTVYKKSLTAHVMDEETIVLNWTKHDPDATTYKITHRCKKSFCADEAEEEYNNTTSTTTMTLTIKQFKICSIKLFIIKDGNDEFKEQTTVIPQNSTKEILPAELPRNVTFLKGQIVLELNKCDNFTGPLKYSIELVCITEWCTNKSTKIDPYHLLHYSINITKDVKGLSPFTDYNITVIAKRTGHLDKKQTYLKKSMPTEPQPVNTLHLYSSNEDTLFIRWKEPFPPTGKIEAYNFTLSDNTSILTTTNRTYSCEMWPKLQCANILREKKVSVYKVTVQAKNYEVPEWSEPINYTIEVKNVTQAPQNLRIELTPQSTDEVILRWEYPLSTYGKIEKFRTVLHSRSGTESNTIQVSNEINYNKTIKIKYGHKYNFTAWAQNAHDGEKATIYFVVSKPVSKLSNQAFILWCNEKCHLLKPKLKTQENTSYIITIKQYNGTKKEHEAKGLISSSEDKILCTENNRSCEIDSDFQDVANQSYFLTADSEEIPIEFTATEEIKNASKANVIIIIVAVVLSVMLLVPFLLGFLFYRRKNQQYTPKKLKNEESIEFTDIKQEQALMASNNEPIKINDFEDFFTTALDDDPDDNIITQQFEAVLRARVTNCQQGQLHENANKNRYNNVLPYDDTRVILQGNSEGDYINANYVEGYDVPKAFIATQAPLASTVHDFWYMIWQENVKIIVMLTEIEENGRVKSEKYWPEDNSHFRFGNFLVESVSRKSTSHYIHREFQVIFNKQSRLVHHFQYTAWPDHGVPLYVSEFVAFVKNVLKMEQNTPVVVHCNAGCGRAGTFIICNILIKMGTKEKQLDFFGVLNRIRDQRVGLVSNVQQYIFSHQVILEYFFGEDFSISIGNNFDEDVQNALTDSNINHMLECLTRHKRPEFTTTAQLTDDEKSKNRFSKILPGPSQIYLPISSRDSSNYINAIAVDCYQCPKKFIVTQQPLPNTVGDFWKLVLEHEIDTIVSLNTINDKDVGCPKFWPNENEDIWTLNSMKLLFFNQETDNPSYNLVRLKLRKTTEDKAKNVIVIDLKNWRRKTLKPSNIKDLIHVWQKIMTCKGNIVVSCYDGATASGLFVALAFVLEKINLDKCCDVFTAVRTVKQSRAQFVEHTEQLRYLYQVALEYTREFNTYQNFT</sequence>
<dbReference type="InterPro" id="IPR003961">
    <property type="entry name" value="FN3_dom"/>
</dbReference>
<dbReference type="PROSITE" id="PS50853">
    <property type="entry name" value="FN3"/>
    <property type="match status" value="2"/>
</dbReference>
<keyword evidence="5" id="KW-0378">Hydrolase</keyword>
<dbReference type="PRINTS" id="PR00700">
    <property type="entry name" value="PRTYPHPHTASE"/>
</dbReference>
<evidence type="ECO:0000259" key="10">
    <source>
        <dbReference type="PROSITE" id="PS50055"/>
    </source>
</evidence>
<dbReference type="GO" id="GO:0016020">
    <property type="term" value="C:membrane"/>
    <property type="evidence" value="ECO:0007669"/>
    <property type="project" value="UniProtKB-SubCell"/>
</dbReference>
<dbReference type="PROSITE" id="PS50056">
    <property type="entry name" value="TYR_PHOSPHATASE_2"/>
    <property type="match status" value="2"/>
</dbReference>
<keyword evidence="9" id="KW-1133">Transmembrane helix</keyword>
<dbReference type="SUPFAM" id="SSF49265">
    <property type="entry name" value="Fibronectin type III"/>
    <property type="match status" value="2"/>
</dbReference>
<evidence type="ECO:0000256" key="5">
    <source>
        <dbReference type="ARBA" id="ARBA00022801"/>
    </source>
</evidence>
<feature type="domain" description="Tyrosine specific protein phosphatases" evidence="11">
    <location>
        <begin position="1154"/>
        <end position="1226"/>
    </location>
</feature>
<comment type="caution">
    <text evidence="13">The sequence shown here is derived from an EMBL/GenBank/DDBJ whole genome shotgun (WGS) entry which is preliminary data.</text>
</comment>